<dbReference type="PANTHER" id="PTHR35004:SF7">
    <property type="entry name" value="INTEGRASE PROTEIN"/>
    <property type="match status" value="1"/>
</dbReference>
<protein>
    <submittedName>
        <fullName evidence="1">Helix-turn-helix domain-containing protein</fullName>
    </submittedName>
</protein>
<evidence type="ECO:0000313" key="1">
    <source>
        <dbReference type="EMBL" id="MBA0088315.1"/>
    </source>
</evidence>
<dbReference type="AlphaFoldDB" id="A0A7V8NW36"/>
<feature type="non-terminal residue" evidence="1">
    <location>
        <position position="322"/>
    </location>
</feature>
<dbReference type="EMBL" id="JACDQQ010002440">
    <property type="protein sequence ID" value="MBA0088315.1"/>
    <property type="molecule type" value="Genomic_DNA"/>
</dbReference>
<dbReference type="Gene3D" id="1.10.10.10">
    <property type="entry name" value="Winged helix-like DNA-binding domain superfamily/Winged helix DNA-binding domain"/>
    <property type="match status" value="1"/>
</dbReference>
<organism evidence="1 2">
    <name type="scientific">Candidatus Acidiferrum panamense</name>
    <dbReference type="NCBI Taxonomy" id="2741543"/>
    <lineage>
        <taxon>Bacteria</taxon>
        <taxon>Pseudomonadati</taxon>
        <taxon>Acidobacteriota</taxon>
        <taxon>Terriglobia</taxon>
        <taxon>Candidatus Acidiferrales</taxon>
        <taxon>Candidatus Acidiferrum</taxon>
    </lineage>
</organism>
<gene>
    <name evidence="1" type="ORF">HRJ53_25300</name>
</gene>
<comment type="caution">
    <text evidence="1">The sequence shown here is derived from an EMBL/GenBank/DDBJ whole genome shotgun (WGS) entry which is preliminary data.</text>
</comment>
<name>A0A7V8NW36_9BACT</name>
<dbReference type="SUPFAM" id="SSF46689">
    <property type="entry name" value="Homeodomain-like"/>
    <property type="match status" value="1"/>
</dbReference>
<proteinExistence type="predicted"/>
<dbReference type="PANTHER" id="PTHR35004">
    <property type="entry name" value="TRANSPOSASE RV3428C-RELATED"/>
    <property type="match status" value="1"/>
</dbReference>
<dbReference type="Proteomes" id="UP000567293">
    <property type="component" value="Unassembled WGS sequence"/>
</dbReference>
<dbReference type="InterPro" id="IPR009057">
    <property type="entry name" value="Homeodomain-like_sf"/>
</dbReference>
<accession>A0A7V8NW36</accession>
<sequence length="322" mass="37459">MIAADKRKAVYLLHQDGMSLGEITRRLHLSRNTVRTILKQKGEMPLGPRQDKIRIEEDLLRRLYAECQGWMERMHEKLVEEQGLNVSYSTVRRRVHELGLGQGREQQRCGRVPDKPGEMQHDTSPYRVQLGTTTTLLIASMIYLRYSKRRFLRFYRHFNRFLMKCFLHEALSYWGYAAQVCIIDNTNLARLRGIGANAVMVPEMADFARERGFQFVCHEKGHANRKAGEERSFWTVETNFFPGRSFTSLEDLNQQALEWATVRMEHRPQGDSRIIPAEAFEKERPLLVAVPAHLSAPYVCVDRCIDQYGYVALGDNYYWVPG</sequence>
<reference evidence="1" key="1">
    <citation type="submission" date="2020-06" db="EMBL/GenBank/DDBJ databases">
        <title>Legume-microbial interactions unlock mineral nutrients during tropical forest succession.</title>
        <authorList>
            <person name="Epihov D.Z."/>
        </authorList>
    </citation>
    <scope>NUCLEOTIDE SEQUENCE [LARGE SCALE GENOMIC DNA]</scope>
    <source>
        <strain evidence="1">Pan2503</strain>
    </source>
</reference>
<keyword evidence="2" id="KW-1185">Reference proteome</keyword>
<dbReference type="InterPro" id="IPR036388">
    <property type="entry name" value="WH-like_DNA-bd_sf"/>
</dbReference>
<evidence type="ECO:0000313" key="2">
    <source>
        <dbReference type="Proteomes" id="UP000567293"/>
    </source>
</evidence>